<evidence type="ECO:0000259" key="9">
    <source>
        <dbReference type="PROSITE" id="PS50157"/>
    </source>
</evidence>
<dbReference type="Proteomes" id="UP000274922">
    <property type="component" value="Unassembled WGS sequence"/>
</dbReference>
<evidence type="ECO:0000313" key="11">
    <source>
        <dbReference type="Proteomes" id="UP000274922"/>
    </source>
</evidence>
<reference evidence="11" key="1">
    <citation type="journal article" date="2018" name="Nat. Microbiol.">
        <title>Leveraging single-cell genomics to expand the fungal tree of life.</title>
        <authorList>
            <person name="Ahrendt S.R."/>
            <person name="Quandt C.A."/>
            <person name="Ciobanu D."/>
            <person name="Clum A."/>
            <person name="Salamov A."/>
            <person name="Andreopoulos B."/>
            <person name="Cheng J.F."/>
            <person name="Woyke T."/>
            <person name="Pelin A."/>
            <person name="Henrissat B."/>
            <person name="Reynolds N.K."/>
            <person name="Benny G.L."/>
            <person name="Smith M.E."/>
            <person name="James T.Y."/>
            <person name="Grigoriev I.V."/>
        </authorList>
    </citation>
    <scope>NUCLEOTIDE SEQUENCE [LARGE SCALE GENOMIC DNA]</scope>
    <source>
        <strain evidence="11">ATCC 52028</strain>
    </source>
</reference>
<evidence type="ECO:0000256" key="7">
    <source>
        <dbReference type="ARBA" id="ARBA00023242"/>
    </source>
</evidence>
<dbReference type="PROSITE" id="PS50157">
    <property type="entry name" value="ZINC_FINGER_C2H2_2"/>
    <property type="match status" value="3"/>
</dbReference>
<keyword evidence="7" id="KW-0539">Nucleus</keyword>
<dbReference type="InterPro" id="IPR036236">
    <property type="entry name" value="Znf_C2H2_sf"/>
</dbReference>
<evidence type="ECO:0000313" key="10">
    <source>
        <dbReference type="EMBL" id="RKP00607.1"/>
    </source>
</evidence>
<dbReference type="PANTHER" id="PTHR46179">
    <property type="entry name" value="ZINC FINGER PROTEIN"/>
    <property type="match status" value="1"/>
</dbReference>
<keyword evidence="5" id="KW-0805">Transcription regulation</keyword>
<dbReference type="Gene3D" id="3.30.160.60">
    <property type="entry name" value="Classic Zinc Finger"/>
    <property type="match status" value="3"/>
</dbReference>
<dbReference type="EMBL" id="ML014207">
    <property type="protein sequence ID" value="RKP00607.1"/>
    <property type="molecule type" value="Genomic_DNA"/>
</dbReference>
<dbReference type="STRING" id="1555241.A0A4P9X611"/>
<evidence type="ECO:0000256" key="5">
    <source>
        <dbReference type="ARBA" id="ARBA00023015"/>
    </source>
</evidence>
<evidence type="ECO:0000256" key="8">
    <source>
        <dbReference type="PROSITE-ProRule" id="PRU00042"/>
    </source>
</evidence>
<dbReference type="OrthoDB" id="9947289at2759"/>
<name>A0A4P9X611_9FUNG</name>
<dbReference type="SMART" id="SM00355">
    <property type="entry name" value="ZnF_C2H2"/>
    <property type="match status" value="3"/>
</dbReference>
<feature type="domain" description="C2H2-type" evidence="9">
    <location>
        <begin position="27"/>
        <end position="57"/>
    </location>
</feature>
<feature type="domain" description="C2H2-type" evidence="9">
    <location>
        <begin position="1"/>
        <end position="26"/>
    </location>
</feature>
<dbReference type="InterPro" id="IPR013087">
    <property type="entry name" value="Znf_C2H2_type"/>
</dbReference>
<evidence type="ECO:0000256" key="6">
    <source>
        <dbReference type="ARBA" id="ARBA00023163"/>
    </source>
</evidence>
<proteinExistence type="predicted"/>
<evidence type="ECO:0000256" key="1">
    <source>
        <dbReference type="ARBA" id="ARBA00004123"/>
    </source>
</evidence>
<keyword evidence="4" id="KW-0862">Zinc</keyword>
<sequence>MPGCDKMFMTPLNLKSHLRTHNPDKPFACQEDGCDASFRRHHDLKRHMGSVHTCSRPFTCDRCEKVFARQDALKRHVTRPGTACYNSTSF</sequence>
<evidence type="ECO:0000256" key="3">
    <source>
        <dbReference type="ARBA" id="ARBA00022771"/>
    </source>
</evidence>
<dbReference type="GO" id="GO:0008270">
    <property type="term" value="F:zinc ion binding"/>
    <property type="evidence" value="ECO:0007669"/>
    <property type="project" value="UniProtKB-KW"/>
</dbReference>
<protein>
    <recommendedName>
        <fullName evidence="9">C2H2-type domain-containing protein</fullName>
    </recommendedName>
</protein>
<keyword evidence="2" id="KW-0479">Metal-binding</keyword>
<dbReference type="FunFam" id="3.30.160.60:FF:000007">
    <property type="entry name" value="Basic krueppel-like factor 3"/>
    <property type="match status" value="1"/>
</dbReference>
<organism evidence="10 11">
    <name type="scientific">Caulochytrium protostelioides</name>
    <dbReference type="NCBI Taxonomy" id="1555241"/>
    <lineage>
        <taxon>Eukaryota</taxon>
        <taxon>Fungi</taxon>
        <taxon>Fungi incertae sedis</taxon>
        <taxon>Chytridiomycota</taxon>
        <taxon>Chytridiomycota incertae sedis</taxon>
        <taxon>Chytridiomycetes</taxon>
        <taxon>Caulochytriales</taxon>
        <taxon>Caulochytriaceae</taxon>
        <taxon>Caulochytrium</taxon>
    </lineage>
</organism>
<dbReference type="InterPro" id="IPR051061">
    <property type="entry name" value="Zinc_finger_trans_reg"/>
</dbReference>
<dbReference type="GO" id="GO:0006357">
    <property type="term" value="P:regulation of transcription by RNA polymerase II"/>
    <property type="evidence" value="ECO:0007669"/>
    <property type="project" value="TreeGrafter"/>
</dbReference>
<dbReference type="PROSITE" id="PS00028">
    <property type="entry name" value="ZINC_FINGER_C2H2_1"/>
    <property type="match status" value="1"/>
</dbReference>
<dbReference type="AlphaFoldDB" id="A0A4P9X611"/>
<comment type="subcellular location">
    <subcellularLocation>
        <location evidence="1">Nucleus</location>
    </subcellularLocation>
</comment>
<dbReference type="GO" id="GO:0005634">
    <property type="term" value="C:nucleus"/>
    <property type="evidence" value="ECO:0007669"/>
    <property type="project" value="UniProtKB-SubCell"/>
</dbReference>
<gene>
    <name evidence="10" type="ORF">CXG81DRAFT_13002</name>
</gene>
<dbReference type="Pfam" id="PF00096">
    <property type="entry name" value="zf-C2H2"/>
    <property type="match status" value="3"/>
</dbReference>
<keyword evidence="11" id="KW-1185">Reference proteome</keyword>
<evidence type="ECO:0000256" key="4">
    <source>
        <dbReference type="ARBA" id="ARBA00022833"/>
    </source>
</evidence>
<dbReference type="PANTHER" id="PTHR46179:SF13">
    <property type="entry name" value="C2H2-TYPE DOMAIN-CONTAINING PROTEIN"/>
    <property type="match status" value="1"/>
</dbReference>
<dbReference type="SUPFAM" id="SSF57667">
    <property type="entry name" value="beta-beta-alpha zinc fingers"/>
    <property type="match status" value="1"/>
</dbReference>
<keyword evidence="3 8" id="KW-0863">Zinc-finger</keyword>
<evidence type="ECO:0000256" key="2">
    <source>
        <dbReference type="ARBA" id="ARBA00022723"/>
    </source>
</evidence>
<feature type="domain" description="C2H2-type" evidence="9">
    <location>
        <begin position="58"/>
        <end position="76"/>
    </location>
</feature>
<accession>A0A4P9X611</accession>
<keyword evidence="6" id="KW-0804">Transcription</keyword>